<reference evidence="6" key="2">
    <citation type="submission" date="2008-12" db="EMBL/GenBank/DDBJ databases">
        <title>Improved gene annotation of the rice (Oryza sativa) genomes.</title>
        <authorList>
            <person name="Wang J."/>
            <person name="Li R."/>
            <person name="Fan W."/>
            <person name="Huang Q."/>
            <person name="Zhang J."/>
            <person name="Zhou Y."/>
            <person name="Hu Y."/>
            <person name="Zi S."/>
            <person name="Li J."/>
            <person name="Ni P."/>
            <person name="Zheng H."/>
            <person name="Zhang Y."/>
            <person name="Zhao M."/>
            <person name="Hao Q."/>
            <person name="McDermott J."/>
            <person name="Samudrala R."/>
            <person name="Kristiansen K."/>
            <person name="Wong G.K.-S."/>
        </authorList>
    </citation>
    <scope>NUCLEOTIDE SEQUENCE</scope>
</reference>
<reference evidence="6" key="1">
    <citation type="journal article" date="2005" name="PLoS Biol.">
        <title>The genomes of Oryza sativa: a history of duplications.</title>
        <authorList>
            <person name="Yu J."/>
            <person name="Wang J."/>
            <person name="Lin W."/>
            <person name="Li S."/>
            <person name="Li H."/>
            <person name="Zhou J."/>
            <person name="Ni P."/>
            <person name="Dong W."/>
            <person name="Hu S."/>
            <person name="Zeng C."/>
            <person name="Zhang J."/>
            <person name="Zhang Y."/>
            <person name="Li R."/>
            <person name="Xu Z."/>
            <person name="Li S."/>
            <person name="Li X."/>
            <person name="Zheng H."/>
            <person name="Cong L."/>
            <person name="Lin L."/>
            <person name="Yin J."/>
            <person name="Geng J."/>
            <person name="Li G."/>
            <person name="Shi J."/>
            <person name="Liu J."/>
            <person name="Lv H."/>
            <person name="Li J."/>
            <person name="Wang J."/>
            <person name="Deng Y."/>
            <person name="Ran L."/>
            <person name="Shi X."/>
            <person name="Wang X."/>
            <person name="Wu Q."/>
            <person name="Li C."/>
            <person name="Ren X."/>
            <person name="Wang J."/>
            <person name="Wang X."/>
            <person name="Li D."/>
            <person name="Liu D."/>
            <person name="Zhang X."/>
            <person name="Ji Z."/>
            <person name="Zhao W."/>
            <person name="Sun Y."/>
            <person name="Zhang Z."/>
            <person name="Bao J."/>
            <person name="Han Y."/>
            <person name="Dong L."/>
            <person name="Ji J."/>
            <person name="Chen P."/>
            <person name="Wu S."/>
            <person name="Liu J."/>
            <person name="Xiao Y."/>
            <person name="Bu D."/>
            <person name="Tan J."/>
            <person name="Yang L."/>
            <person name="Ye C."/>
            <person name="Zhang J."/>
            <person name="Xu J."/>
            <person name="Zhou Y."/>
            <person name="Yu Y."/>
            <person name="Zhang B."/>
            <person name="Zhuang S."/>
            <person name="Wei H."/>
            <person name="Liu B."/>
            <person name="Lei M."/>
            <person name="Yu H."/>
            <person name="Li Y."/>
            <person name="Xu H."/>
            <person name="Wei S."/>
            <person name="He X."/>
            <person name="Fang L."/>
            <person name="Zhang Z."/>
            <person name="Zhang Y."/>
            <person name="Huang X."/>
            <person name="Su Z."/>
            <person name="Tong W."/>
            <person name="Li J."/>
            <person name="Tong Z."/>
            <person name="Li S."/>
            <person name="Ye J."/>
            <person name="Wang L."/>
            <person name="Fang L."/>
            <person name="Lei T."/>
            <person name="Chen C."/>
            <person name="Chen H."/>
            <person name="Xu Z."/>
            <person name="Li H."/>
            <person name="Huang H."/>
            <person name="Zhang F."/>
            <person name="Xu H."/>
            <person name="Li N."/>
            <person name="Zhao C."/>
            <person name="Li S."/>
            <person name="Dong L."/>
            <person name="Huang Y."/>
            <person name="Li L."/>
            <person name="Xi Y."/>
            <person name="Qi Q."/>
            <person name="Li W."/>
            <person name="Zhang B."/>
            <person name="Hu W."/>
            <person name="Zhang Y."/>
            <person name="Tian X."/>
            <person name="Jiao Y."/>
            <person name="Liang X."/>
            <person name="Jin J."/>
            <person name="Gao L."/>
            <person name="Zheng W."/>
            <person name="Hao B."/>
            <person name="Liu S."/>
            <person name="Wang W."/>
            <person name="Yuan L."/>
            <person name="Cao M."/>
            <person name="McDermott J."/>
            <person name="Samudrala R."/>
            <person name="Wang J."/>
            <person name="Wong G.K."/>
            <person name="Yang H."/>
        </authorList>
    </citation>
    <scope>NUCLEOTIDE SEQUENCE [LARGE SCALE GENOMIC DNA]</scope>
</reference>
<dbReference type="InterPro" id="IPR005172">
    <property type="entry name" value="CRC"/>
</dbReference>
<dbReference type="GO" id="GO:0005634">
    <property type="term" value="C:nucleus"/>
    <property type="evidence" value="ECO:0007669"/>
    <property type="project" value="UniProtKB-SubCell"/>
</dbReference>
<evidence type="ECO:0000256" key="3">
    <source>
        <dbReference type="ARBA" id="ARBA00023242"/>
    </source>
</evidence>
<dbReference type="PROSITE" id="PS51634">
    <property type="entry name" value="CRC"/>
    <property type="match status" value="1"/>
</dbReference>
<evidence type="ECO:0000259" key="5">
    <source>
        <dbReference type="PROSITE" id="PS51634"/>
    </source>
</evidence>
<feature type="compositionally biased region" description="Polar residues" evidence="4">
    <location>
        <begin position="80"/>
        <end position="96"/>
    </location>
</feature>
<evidence type="ECO:0000313" key="6">
    <source>
        <dbReference type="EMBL" id="EEE64868.1"/>
    </source>
</evidence>
<evidence type="ECO:0000256" key="2">
    <source>
        <dbReference type="ARBA" id="ARBA00007267"/>
    </source>
</evidence>
<organism evidence="6">
    <name type="scientific">Oryza sativa subsp. japonica</name>
    <name type="common">Rice</name>
    <dbReference type="NCBI Taxonomy" id="39947"/>
    <lineage>
        <taxon>Eukaryota</taxon>
        <taxon>Viridiplantae</taxon>
        <taxon>Streptophyta</taxon>
        <taxon>Embryophyta</taxon>
        <taxon>Tracheophyta</taxon>
        <taxon>Spermatophyta</taxon>
        <taxon>Magnoliopsida</taxon>
        <taxon>Liliopsida</taxon>
        <taxon>Poales</taxon>
        <taxon>Poaceae</taxon>
        <taxon>BOP clade</taxon>
        <taxon>Oryzoideae</taxon>
        <taxon>Oryzeae</taxon>
        <taxon>Oryzinae</taxon>
        <taxon>Oryza</taxon>
        <taxon>Oryza sativa</taxon>
    </lineage>
</organism>
<sequence>MANNQERPKCSCVQSSCTQLYCRCFRSRYFCSDNCNCSGCYNIKYYEDAIEEISDMIQMKNPNAFDPRIIVSVQDATAADPQSSTSAISDPKNTSDAMPGNEQRKHAKGCSCRKSKCSKLYCECFKNSVGCTAKCKCLECSNSFGVKNSESSNKPDPDDKSATDGLTHEETTTENITLPGETWNSDPNKRPRYFAVITFCQKKRNCKHNQVSVSRGIYTLILL</sequence>
<dbReference type="Proteomes" id="UP000007752">
    <property type="component" value="Chromosome 5"/>
</dbReference>
<feature type="domain" description="CRC" evidence="5">
    <location>
        <begin position="6"/>
        <end position="145"/>
    </location>
</feature>
<comment type="subcellular location">
    <subcellularLocation>
        <location evidence="1">Nucleus</location>
    </subcellularLocation>
</comment>
<dbReference type="PANTHER" id="PTHR12446:SF34">
    <property type="entry name" value="PROTEIN LIN-54 HOMOLOG"/>
    <property type="match status" value="1"/>
</dbReference>
<dbReference type="AlphaFoldDB" id="B9FLV2"/>
<dbReference type="Pfam" id="PF03638">
    <property type="entry name" value="TCR"/>
    <property type="match status" value="2"/>
</dbReference>
<dbReference type="PANTHER" id="PTHR12446">
    <property type="entry name" value="TESMIN/TSO1-RELATED"/>
    <property type="match status" value="1"/>
</dbReference>
<dbReference type="InterPro" id="IPR028307">
    <property type="entry name" value="Lin-54_fam"/>
</dbReference>
<protein>
    <recommendedName>
        <fullName evidence="5">CRC domain-containing protein</fullName>
    </recommendedName>
</protein>
<gene>
    <name evidence="6" type="ORF">OsJ_19725</name>
</gene>
<dbReference type="InterPro" id="IPR033467">
    <property type="entry name" value="Tesmin/TSO1-like_CXC"/>
</dbReference>
<dbReference type="EMBL" id="CM000142">
    <property type="protein sequence ID" value="EEE64868.1"/>
    <property type="molecule type" value="Genomic_DNA"/>
</dbReference>
<accession>B9FLV2</accession>
<feature type="region of interest" description="Disordered" evidence="4">
    <location>
        <begin position="146"/>
        <end position="185"/>
    </location>
</feature>
<feature type="region of interest" description="Disordered" evidence="4">
    <location>
        <begin position="76"/>
        <end position="105"/>
    </location>
</feature>
<proteinExistence type="inferred from homology"/>
<evidence type="ECO:0000256" key="1">
    <source>
        <dbReference type="ARBA" id="ARBA00004123"/>
    </source>
</evidence>
<keyword evidence="3" id="KW-0539">Nucleus</keyword>
<evidence type="ECO:0000256" key="4">
    <source>
        <dbReference type="SAM" id="MobiDB-lite"/>
    </source>
</evidence>
<dbReference type="SMART" id="SM01114">
    <property type="entry name" value="CXC"/>
    <property type="match status" value="2"/>
</dbReference>
<feature type="compositionally biased region" description="Basic and acidic residues" evidence="4">
    <location>
        <begin position="153"/>
        <end position="171"/>
    </location>
</feature>
<comment type="similarity">
    <text evidence="2">Belongs to the lin-54 family.</text>
</comment>
<name>B9FLV2_ORYSJ</name>